<evidence type="ECO:0000256" key="3">
    <source>
        <dbReference type="ARBA" id="ARBA00022801"/>
    </source>
</evidence>
<dbReference type="PANTHER" id="PTHR43806:SF67">
    <property type="entry name" value="EGF-LIKE DOMAIN-CONTAINING PROTEIN"/>
    <property type="match status" value="1"/>
</dbReference>
<dbReference type="AlphaFoldDB" id="A0A3D8Q197"/>
<dbReference type="OrthoDB" id="9798386at2"/>
<feature type="domain" description="Peptidase S8/S53" evidence="9">
    <location>
        <begin position="198"/>
        <end position="477"/>
    </location>
</feature>
<feature type="active site" description="Charge relay system" evidence="5 6">
    <location>
        <position position="425"/>
    </location>
</feature>
<feature type="active site" description="Charge relay system" evidence="5 6">
    <location>
        <position position="207"/>
    </location>
</feature>
<dbReference type="InterPro" id="IPR050131">
    <property type="entry name" value="Peptidase_S8_subtilisin-like"/>
</dbReference>
<dbReference type="InterPro" id="IPR007253">
    <property type="entry name" value="Cell_wall-bd_2"/>
</dbReference>
<feature type="signal peptide" evidence="8">
    <location>
        <begin position="1"/>
        <end position="28"/>
    </location>
</feature>
<evidence type="ECO:0000256" key="4">
    <source>
        <dbReference type="ARBA" id="ARBA00022825"/>
    </source>
</evidence>
<keyword evidence="7" id="KW-0175">Coiled coil</keyword>
<evidence type="ECO:0000256" key="6">
    <source>
        <dbReference type="PROSITE-ProRule" id="PRU01240"/>
    </source>
</evidence>
<name>A0A3D8Q197_9BACI</name>
<accession>A0A3D8Q197</accession>
<evidence type="ECO:0000256" key="2">
    <source>
        <dbReference type="ARBA" id="ARBA00022670"/>
    </source>
</evidence>
<keyword evidence="11" id="KW-1185">Reference proteome</keyword>
<evidence type="ECO:0000313" key="11">
    <source>
        <dbReference type="Proteomes" id="UP000257143"/>
    </source>
</evidence>
<sequence length="796" mass="83995">MGKNSKARTKRFSIIAVLLIVFSLLAPAAISAEANTTAVNKLSSSLVEQFENEEKVTFIVDFKEKANTAKVASQAKAEASIANLSAKKAELSQRESVINELKATANQSQANVKAFLNNNSDVEEVKSFHITNAIVVTATQEVAEEIAAYDEVSSIIPNFEVKVDEPVSQLTNELQNADQFYNVYRVKAPEVWEQGFNGEGLVVASIDSGVQWDHPWLKNNYRGFNAETGEVDHSASFFDAVNGEEAAYDDQGHGTHVTGTMVGTGEGIEIGVAPGAKFISAKALDSSNSGTAQEIFDAAQWILEPGGDANNAPDIVNNSWGMSGLSPEDVGEYFRDVITVWQDANIFPVFSAGNDGQLKEGTVGLPALYPEAFAVGATDQNDALAEFSSIGPSPYGETKPDVSAPGVDIISSYPGDMYGTASGTSMAAPAVSGVAALLLQANPDATVEELKNVLKETATPLTNETYTEVPNSGFGHGLVDALAAADAIAEQPEQPEHPAKEIERLSGKNRYETAIEVSQNGWADDSVDKVIVARGDDFSDALAGAPLAYAWDTPILLTPSDRMLDSTLAEIERLGAEEVYVLGGDIAVSKNAQQSLENAGYSVSRIKGNLRYDTAVAIAEELTDGTSEQVVIANGHNFPDALTIGSFAAQAGVPILLTKDSDLPDATANALTDLGVKQTLVVGGTQVVSDDVKAQLPNAERLSGSNRYGTNIAILEALGADVNSLYVATGTRYADALTGGVLAAKEGKGLVLVRDIVPKNISTYLSGKTLEDLTIFGGSEAVSDVVKEALEAILNK</sequence>
<evidence type="ECO:0000313" key="10">
    <source>
        <dbReference type="EMBL" id="RDW22210.1"/>
    </source>
</evidence>
<dbReference type="RefSeq" id="WP_115771070.1">
    <property type="nucleotide sequence ID" value="NZ_PIOC01000001.1"/>
</dbReference>
<dbReference type="GO" id="GO:0004252">
    <property type="term" value="F:serine-type endopeptidase activity"/>
    <property type="evidence" value="ECO:0007669"/>
    <property type="project" value="UniProtKB-UniRule"/>
</dbReference>
<dbReference type="PROSITE" id="PS51892">
    <property type="entry name" value="SUBTILASE"/>
    <property type="match status" value="1"/>
</dbReference>
<evidence type="ECO:0000259" key="9">
    <source>
        <dbReference type="Pfam" id="PF00082"/>
    </source>
</evidence>
<dbReference type="InterPro" id="IPR036852">
    <property type="entry name" value="Peptidase_S8/S53_dom_sf"/>
</dbReference>
<dbReference type="InterPro" id="IPR000209">
    <property type="entry name" value="Peptidase_S8/S53_dom"/>
</dbReference>
<dbReference type="PRINTS" id="PR00723">
    <property type="entry name" value="SUBTILISIN"/>
</dbReference>
<dbReference type="InterPro" id="IPR015500">
    <property type="entry name" value="Peptidase_S8_subtilisin-rel"/>
</dbReference>
<evidence type="ECO:0000256" key="5">
    <source>
        <dbReference type="PIRSR" id="PIRSR615500-1"/>
    </source>
</evidence>
<dbReference type="Gene3D" id="3.40.50.12090">
    <property type="match status" value="2"/>
</dbReference>
<dbReference type="Gene3D" id="3.40.50.200">
    <property type="entry name" value="Peptidase S8/S53 domain"/>
    <property type="match status" value="1"/>
</dbReference>
<dbReference type="InterPro" id="IPR023828">
    <property type="entry name" value="Peptidase_S8_Ser-AS"/>
</dbReference>
<comment type="similarity">
    <text evidence="1 6">Belongs to the peptidase S8 family.</text>
</comment>
<keyword evidence="2 6" id="KW-0645">Protease</keyword>
<dbReference type="PROSITE" id="PS00138">
    <property type="entry name" value="SUBTILASE_SER"/>
    <property type="match status" value="1"/>
</dbReference>
<evidence type="ECO:0000256" key="8">
    <source>
        <dbReference type="SAM" id="SignalP"/>
    </source>
</evidence>
<dbReference type="InterPro" id="IPR022398">
    <property type="entry name" value="Peptidase_S8_His-AS"/>
</dbReference>
<comment type="caution">
    <text evidence="10">The sequence shown here is derived from an EMBL/GenBank/DDBJ whole genome shotgun (WGS) entry which is preliminary data.</text>
</comment>
<evidence type="ECO:0000256" key="1">
    <source>
        <dbReference type="ARBA" id="ARBA00011073"/>
    </source>
</evidence>
<protein>
    <recommendedName>
        <fullName evidence="9">Peptidase S8/S53 domain-containing protein</fullName>
    </recommendedName>
</protein>
<dbReference type="EMBL" id="PIOC01000001">
    <property type="protein sequence ID" value="RDW22210.1"/>
    <property type="molecule type" value="Genomic_DNA"/>
</dbReference>
<gene>
    <name evidence="10" type="ORF">CWR48_00450</name>
</gene>
<proteinExistence type="inferred from homology"/>
<dbReference type="GO" id="GO:0006508">
    <property type="term" value="P:proteolysis"/>
    <property type="evidence" value="ECO:0007669"/>
    <property type="project" value="UniProtKB-KW"/>
</dbReference>
<evidence type="ECO:0000256" key="7">
    <source>
        <dbReference type="SAM" id="Coils"/>
    </source>
</evidence>
<keyword evidence="8" id="KW-0732">Signal</keyword>
<feature type="chain" id="PRO_5039510696" description="Peptidase S8/S53 domain-containing protein" evidence="8">
    <location>
        <begin position="29"/>
        <end position="796"/>
    </location>
</feature>
<dbReference type="Pfam" id="PF00082">
    <property type="entry name" value="Peptidase_S8"/>
    <property type="match status" value="1"/>
</dbReference>
<keyword evidence="4 6" id="KW-0720">Serine protease</keyword>
<dbReference type="PANTHER" id="PTHR43806">
    <property type="entry name" value="PEPTIDASE S8"/>
    <property type="match status" value="1"/>
</dbReference>
<feature type="active site" description="Charge relay system" evidence="5 6">
    <location>
        <position position="253"/>
    </location>
</feature>
<dbReference type="FunFam" id="3.40.50.12090:FF:000001">
    <property type="entry name" value="Cell surface protein"/>
    <property type="match status" value="1"/>
</dbReference>
<dbReference type="Pfam" id="PF04122">
    <property type="entry name" value="CW_binding_2"/>
    <property type="match status" value="3"/>
</dbReference>
<organism evidence="10 11">
    <name type="scientific">Oceanobacillus arenosus</name>
    <dbReference type="NCBI Taxonomy" id="1229153"/>
    <lineage>
        <taxon>Bacteria</taxon>
        <taxon>Bacillati</taxon>
        <taxon>Bacillota</taxon>
        <taxon>Bacilli</taxon>
        <taxon>Bacillales</taxon>
        <taxon>Bacillaceae</taxon>
        <taxon>Oceanobacillus</taxon>
    </lineage>
</organism>
<dbReference type="Proteomes" id="UP000257143">
    <property type="component" value="Unassembled WGS sequence"/>
</dbReference>
<keyword evidence="3 6" id="KW-0378">Hydrolase</keyword>
<dbReference type="PROSITE" id="PS00137">
    <property type="entry name" value="SUBTILASE_HIS"/>
    <property type="match status" value="1"/>
</dbReference>
<reference evidence="11" key="1">
    <citation type="submission" date="2017-11" db="EMBL/GenBank/DDBJ databases">
        <authorList>
            <person name="Zhu W."/>
        </authorList>
    </citation>
    <scope>NUCLEOTIDE SEQUENCE [LARGE SCALE GENOMIC DNA]</scope>
    <source>
        <strain evidence="11">CAU 1183</strain>
    </source>
</reference>
<feature type="coiled-coil region" evidence="7">
    <location>
        <begin position="74"/>
        <end position="118"/>
    </location>
</feature>
<dbReference type="SUPFAM" id="SSF52743">
    <property type="entry name" value="Subtilisin-like"/>
    <property type="match status" value="1"/>
</dbReference>